<evidence type="ECO:0000313" key="2">
    <source>
        <dbReference type="EMBL" id="ROR01917.1"/>
    </source>
</evidence>
<protein>
    <submittedName>
        <fullName evidence="2">Uncharacterized protein</fullName>
    </submittedName>
</protein>
<gene>
    <name evidence="2" type="ORF">EDC27_1111</name>
</gene>
<feature type="region of interest" description="Disordered" evidence="1">
    <location>
        <begin position="75"/>
        <end position="97"/>
    </location>
</feature>
<feature type="compositionally biased region" description="Polar residues" evidence="1">
    <location>
        <begin position="84"/>
        <end position="97"/>
    </location>
</feature>
<reference evidence="2 3" key="1">
    <citation type="submission" date="2018-11" db="EMBL/GenBank/DDBJ databases">
        <title>Genomic Encyclopedia of Type Strains, Phase IV (KMG-IV): sequencing the most valuable type-strain genomes for metagenomic binning, comparative biology and taxonomic classification.</title>
        <authorList>
            <person name="Goeker M."/>
        </authorList>
    </citation>
    <scope>NUCLEOTIDE SEQUENCE [LARGE SCALE GENOMIC DNA]</scope>
    <source>
        <strain evidence="2 3">DSM 22027</strain>
    </source>
</reference>
<accession>A0A3N1VPU7</accession>
<organism evidence="2 3">
    <name type="scientific">Desulfosoma caldarium</name>
    <dbReference type="NCBI Taxonomy" id="610254"/>
    <lineage>
        <taxon>Bacteria</taxon>
        <taxon>Pseudomonadati</taxon>
        <taxon>Thermodesulfobacteriota</taxon>
        <taxon>Syntrophobacteria</taxon>
        <taxon>Syntrophobacterales</taxon>
        <taxon>Syntrophobacteraceae</taxon>
        <taxon>Desulfosoma</taxon>
    </lineage>
</organism>
<name>A0A3N1VPU7_9BACT</name>
<dbReference type="RefSeq" id="WP_123289602.1">
    <property type="nucleotide sequence ID" value="NZ_RJVA01000010.1"/>
</dbReference>
<dbReference type="EMBL" id="RJVA01000010">
    <property type="protein sequence ID" value="ROR01917.1"/>
    <property type="molecule type" value="Genomic_DNA"/>
</dbReference>
<evidence type="ECO:0000256" key="1">
    <source>
        <dbReference type="SAM" id="MobiDB-lite"/>
    </source>
</evidence>
<keyword evidence="3" id="KW-1185">Reference proteome</keyword>
<dbReference type="Proteomes" id="UP000276223">
    <property type="component" value="Unassembled WGS sequence"/>
</dbReference>
<sequence length="97" mass="10955">MGQALWVWHHGVSVHGVLNPTASFAEKVETDDEVILRTEPHGGPGALDQRVVEERKEAASWEMLRRLTIEVERPWPMPGFSPALPSQTDQHPSRPQR</sequence>
<evidence type="ECO:0000313" key="3">
    <source>
        <dbReference type="Proteomes" id="UP000276223"/>
    </source>
</evidence>
<comment type="caution">
    <text evidence="2">The sequence shown here is derived from an EMBL/GenBank/DDBJ whole genome shotgun (WGS) entry which is preliminary data.</text>
</comment>
<dbReference type="AlphaFoldDB" id="A0A3N1VPU7"/>
<proteinExistence type="predicted"/>